<protein>
    <submittedName>
        <fullName evidence="2">Uncharacterized protein</fullName>
    </submittedName>
</protein>
<accession>A0A4R6K156</accession>
<keyword evidence="3" id="KW-1185">Reference proteome</keyword>
<organism evidence="2 3">
    <name type="scientific">Paractinoplanes brasiliensis</name>
    <dbReference type="NCBI Taxonomy" id="52695"/>
    <lineage>
        <taxon>Bacteria</taxon>
        <taxon>Bacillati</taxon>
        <taxon>Actinomycetota</taxon>
        <taxon>Actinomycetes</taxon>
        <taxon>Micromonosporales</taxon>
        <taxon>Micromonosporaceae</taxon>
        <taxon>Paractinoplanes</taxon>
    </lineage>
</organism>
<dbReference type="AlphaFoldDB" id="A0A4R6K156"/>
<proteinExistence type="predicted"/>
<name>A0A4R6K156_9ACTN</name>
<reference evidence="2 3" key="1">
    <citation type="submission" date="2019-03" db="EMBL/GenBank/DDBJ databases">
        <title>Sequencing the genomes of 1000 actinobacteria strains.</title>
        <authorList>
            <person name="Klenk H.-P."/>
        </authorList>
    </citation>
    <scope>NUCLEOTIDE SEQUENCE [LARGE SCALE GENOMIC DNA]</scope>
    <source>
        <strain evidence="2 3">DSM 43805</strain>
    </source>
</reference>
<evidence type="ECO:0000256" key="1">
    <source>
        <dbReference type="SAM" id="MobiDB-lite"/>
    </source>
</evidence>
<dbReference type="EMBL" id="SNWR01000001">
    <property type="protein sequence ID" value="TDO42002.1"/>
    <property type="molecule type" value="Genomic_DNA"/>
</dbReference>
<sequence length="68" mass="7555">MPAQPVKRNKQPNDDGTVSRPRAPSLPRSATRSRPTTEIIAVRPARTAEPDQLRPFLTLADMYDGLEV</sequence>
<gene>
    <name evidence="2" type="ORF">C8E87_5764</name>
</gene>
<dbReference type="Proteomes" id="UP000294901">
    <property type="component" value="Unassembled WGS sequence"/>
</dbReference>
<evidence type="ECO:0000313" key="2">
    <source>
        <dbReference type="EMBL" id="TDO42002.1"/>
    </source>
</evidence>
<comment type="caution">
    <text evidence="2">The sequence shown here is derived from an EMBL/GenBank/DDBJ whole genome shotgun (WGS) entry which is preliminary data.</text>
</comment>
<evidence type="ECO:0000313" key="3">
    <source>
        <dbReference type="Proteomes" id="UP000294901"/>
    </source>
</evidence>
<feature type="region of interest" description="Disordered" evidence="1">
    <location>
        <begin position="1"/>
        <end position="38"/>
    </location>
</feature>